<dbReference type="GO" id="GO:0019344">
    <property type="term" value="P:cysteine biosynthetic process"/>
    <property type="evidence" value="ECO:0007669"/>
    <property type="project" value="UniProtKB-KW"/>
</dbReference>
<dbReference type="Gene3D" id="2.40.30.10">
    <property type="entry name" value="Translation factors"/>
    <property type="match status" value="1"/>
</dbReference>
<dbReference type="GO" id="GO:0050660">
    <property type="term" value="F:flavin adenine dinucleotide binding"/>
    <property type="evidence" value="ECO:0007669"/>
    <property type="project" value="InterPro"/>
</dbReference>
<dbReference type="PROSITE" id="PS50902">
    <property type="entry name" value="FLAVODOXIN_LIKE"/>
    <property type="match status" value="1"/>
</dbReference>
<dbReference type="CDD" id="cd06199">
    <property type="entry name" value="SiR"/>
    <property type="match status" value="1"/>
</dbReference>
<dbReference type="PIRSF" id="PIRSF000207">
    <property type="entry name" value="SiR-FP_CysJ"/>
    <property type="match status" value="1"/>
</dbReference>
<feature type="binding site" evidence="12">
    <location>
        <begin position="408"/>
        <end position="410"/>
    </location>
    <ligand>
        <name>FAD</name>
        <dbReference type="ChEBI" id="CHEBI:57692"/>
    </ligand>
</feature>
<dbReference type="PANTHER" id="PTHR19384:SF128">
    <property type="entry name" value="NADPH OXIDOREDUCTASE A"/>
    <property type="match status" value="1"/>
</dbReference>
<evidence type="ECO:0000256" key="9">
    <source>
        <dbReference type="ARBA" id="ARBA00023192"/>
    </source>
</evidence>
<evidence type="ECO:0000256" key="6">
    <source>
        <dbReference type="ARBA" id="ARBA00022857"/>
    </source>
</evidence>
<reference evidence="15 16" key="1">
    <citation type="submission" date="2019-03" db="EMBL/GenBank/DDBJ databases">
        <title>Genomic Encyclopedia of Type Strains, Phase IV (KMG-IV): sequencing the most valuable type-strain genomes for metagenomic binning, comparative biology and taxonomic classification.</title>
        <authorList>
            <person name="Goeker M."/>
        </authorList>
    </citation>
    <scope>NUCLEOTIDE SEQUENCE [LARGE SCALE GENOMIC DNA]</scope>
    <source>
        <strain evidence="15 16">DSM 103792</strain>
    </source>
</reference>
<dbReference type="GO" id="GO:0070814">
    <property type="term" value="P:hydrogen sulfide biosynthetic process"/>
    <property type="evidence" value="ECO:0007669"/>
    <property type="project" value="UniProtKB-UniPathway"/>
</dbReference>
<comment type="function">
    <text evidence="11">Component of the sulfite reductase complex that catalyzes the 6-electron reduction of sulfite to sulfide. This is one of several activities required for the biosynthesis of L-cysteine from sulfate. The flavoprotein component catalyzes the electron flow from NADPH -&gt; FAD -&gt; FMN to the hemoprotein component.</text>
</comment>
<keyword evidence="5 11" id="KW-0274">FAD</keyword>
<dbReference type="EC" id="1.8.1.2" evidence="11"/>
<dbReference type="NCBIfam" id="TIGR01931">
    <property type="entry name" value="cysJ"/>
    <property type="match status" value="1"/>
</dbReference>
<dbReference type="InterPro" id="IPR017927">
    <property type="entry name" value="FAD-bd_FR_type"/>
</dbReference>
<feature type="binding site" evidence="12">
    <location>
        <begin position="521"/>
        <end position="522"/>
    </location>
    <ligand>
        <name>NADP(+)</name>
        <dbReference type="ChEBI" id="CHEBI:58349"/>
    </ligand>
</feature>
<feature type="domain" description="FAD-binding FR-type" evidence="14">
    <location>
        <begin position="237"/>
        <end position="451"/>
    </location>
</feature>
<keyword evidence="16" id="KW-1185">Reference proteome</keyword>
<feature type="binding site" evidence="12">
    <location>
        <begin position="124"/>
        <end position="127"/>
    </location>
    <ligand>
        <name>FMN</name>
        <dbReference type="ChEBI" id="CHEBI:58210"/>
    </ligand>
</feature>
<comment type="pathway">
    <text evidence="11">Sulfur metabolism; hydrogen sulfide biosynthesis; hydrogen sulfide from sulfite (NADPH route): step 1/1.</text>
</comment>
<keyword evidence="2 11" id="KW-0028">Amino-acid biosynthesis</keyword>
<name>A0A4R6UVE0_9GAMM</name>
<feature type="binding site" evidence="12">
    <location>
        <begin position="423"/>
        <end position="426"/>
    </location>
    <ligand>
        <name>FAD</name>
        <dbReference type="ChEBI" id="CHEBI:57692"/>
    </ligand>
</feature>
<dbReference type="GO" id="GO:0016655">
    <property type="term" value="F:oxidoreductase activity, acting on NAD(P)H, quinone or similar compound as acceptor"/>
    <property type="evidence" value="ECO:0007669"/>
    <property type="project" value="UniProtKB-ARBA"/>
</dbReference>
<feature type="domain" description="Flavodoxin-like" evidence="13">
    <location>
        <begin position="71"/>
        <end position="209"/>
    </location>
</feature>
<keyword evidence="6 11" id="KW-0521">NADP</keyword>
<dbReference type="InterPro" id="IPR003097">
    <property type="entry name" value="CysJ-like_FAD-binding"/>
</dbReference>
<comment type="cofactor">
    <cofactor evidence="11 12">
        <name>FMN</name>
        <dbReference type="ChEBI" id="CHEBI:58210"/>
    </cofactor>
    <text evidence="11 12">Binds 1 FMN per subunit.</text>
</comment>
<dbReference type="InterPro" id="IPR001433">
    <property type="entry name" value="OxRdtase_FAD/NAD-bd"/>
</dbReference>
<evidence type="ECO:0000256" key="11">
    <source>
        <dbReference type="PIRNR" id="PIRNR000207"/>
    </source>
</evidence>
<keyword evidence="3 11" id="KW-0285">Flavoprotein</keyword>
<dbReference type="InterPro" id="IPR023173">
    <property type="entry name" value="NADPH_Cyt_P450_Rdtase_alpha"/>
</dbReference>
<evidence type="ECO:0000256" key="1">
    <source>
        <dbReference type="ARBA" id="ARBA00022448"/>
    </source>
</evidence>
<dbReference type="UniPathway" id="UPA00140">
    <property type="reaction ID" value="UER00207"/>
</dbReference>
<feature type="binding site" evidence="12">
    <location>
        <begin position="527"/>
        <end position="531"/>
    </location>
    <ligand>
        <name>NADP(+)</name>
        <dbReference type="ChEBI" id="CHEBI:58349"/>
    </ligand>
</feature>
<dbReference type="InterPro" id="IPR039261">
    <property type="entry name" value="FNR_nucleotide-bd"/>
</dbReference>
<dbReference type="FunFam" id="3.40.50.80:FF:000001">
    <property type="entry name" value="NADPH--cytochrome P450 reductase 1"/>
    <property type="match status" value="1"/>
</dbReference>
<comment type="caution">
    <text evidence="15">The sequence shown here is derived from an EMBL/GenBank/DDBJ whole genome shotgun (WGS) entry which is preliminary data.</text>
</comment>
<dbReference type="InterPro" id="IPR008254">
    <property type="entry name" value="Flavodoxin/NO_synth"/>
</dbReference>
<keyword evidence="9 11" id="KW-0198">Cysteine biosynthesis</keyword>
<protein>
    <recommendedName>
        <fullName evidence="11">Sulfite reductase [NADPH] flavoprotein alpha-component</fullName>
        <shortName evidence="11">SiR-FP</shortName>
        <ecNumber evidence="11">1.8.1.2</ecNumber>
    </recommendedName>
</protein>
<dbReference type="Pfam" id="PF00258">
    <property type="entry name" value="Flavodoxin_1"/>
    <property type="match status" value="1"/>
</dbReference>
<feature type="binding site" evidence="12">
    <location>
        <position position="563"/>
    </location>
    <ligand>
        <name>NADP(+)</name>
        <dbReference type="ChEBI" id="CHEBI:58349"/>
    </ligand>
</feature>
<evidence type="ECO:0000256" key="5">
    <source>
        <dbReference type="ARBA" id="ARBA00022827"/>
    </source>
</evidence>
<comment type="subunit">
    <text evidence="11">Alpha(8)-beta(8). The alpha component is a flavoprotein, the beta component is a hemoprotein.</text>
</comment>
<dbReference type="AlphaFoldDB" id="A0A4R6UVE0"/>
<accession>A0A4R6UVE0</accession>
<dbReference type="Pfam" id="PF00175">
    <property type="entry name" value="NAD_binding_1"/>
    <property type="match status" value="1"/>
</dbReference>
<dbReference type="Gene3D" id="3.40.50.80">
    <property type="entry name" value="Nucleotide-binding domain of ferredoxin-NADP reductase (FNR) module"/>
    <property type="match status" value="1"/>
</dbReference>
<keyword evidence="7 11" id="KW-0249">Electron transport</keyword>
<evidence type="ECO:0000259" key="13">
    <source>
        <dbReference type="PROSITE" id="PS50902"/>
    </source>
</evidence>
<keyword evidence="8 11" id="KW-0560">Oxidoreductase</keyword>
<dbReference type="Proteomes" id="UP000295375">
    <property type="component" value="Unassembled WGS sequence"/>
</dbReference>
<dbReference type="InterPro" id="IPR029039">
    <property type="entry name" value="Flavoprotein-like_sf"/>
</dbReference>
<dbReference type="SUPFAM" id="SSF52218">
    <property type="entry name" value="Flavoproteins"/>
    <property type="match status" value="1"/>
</dbReference>
<dbReference type="PROSITE" id="PS51384">
    <property type="entry name" value="FAD_FR"/>
    <property type="match status" value="1"/>
</dbReference>
<dbReference type="PRINTS" id="PR00371">
    <property type="entry name" value="FPNCR"/>
</dbReference>
<evidence type="ECO:0000256" key="8">
    <source>
        <dbReference type="ARBA" id="ARBA00023002"/>
    </source>
</evidence>
<dbReference type="PRINTS" id="PR00369">
    <property type="entry name" value="FLAVODOXIN"/>
</dbReference>
<dbReference type="InterPro" id="IPR010199">
    <property type="entry name" value="CysJ"/>
</dbReference>
<comment type="cofactor">
    <cofactor evidence="11 12">
        <name>FAD</name>
        <dbReference type="ChEBI" id="CHEBI:57692"/>
    </cofactor>
    <text evidence="11 12">Binds 1 FAD per subunit.</text>
</comment>
<evidence type="ECO:0000256" key="4">
    <source>
        <dbReference type="ARBA" id="ARBA00022643"/>
    </source>
</evidence>
<dbReference type="InterPro" id="IPR001709">
    <property type="entry name" value="Flavoprot_Pyr_Nucl_cyt_Rdtase"/>
</dbReference>
<evidence type="ECO:0000256" key="2">
    <source>
        <dbReference type="ARBA" id="ARBA00022605"/>
    </source>
</evidence>
<comment type="catalytic activity">
    <reaction evidence="10 11">
        <text>hydrogen sulfide + 3 NADP(+) + 3 H2O = sulfite + 3 NADPH + 4 H(+)</text>
        <dbReference type="Rhea" id="RHEA:13801"/>
        <dbReference type="ChEBI" id="CHEBI:15377"/>
        <dbReference type="ChEBI" id="CHEBI:15378"/>
        <dbReference type="ChEBI" id="CHEBI:17359"/>
        <dbReference type="ChEBI" id="CHEBI:29919"/>
        <dbReference type="ChEBI" id="CHEBI:57783"/>
        <dbReference type="ChEBI" id="CHEBI:58349"/>
        <dbReference type="EC" id="1.8.1.2"/>
    </reaction>
</comment>
<evidence type="ECO:0000313" key="16">
    <source>
        <dbReference type="Proteomes" id="UP000295375"/>
    </source>
</evidence>
<evidence type="ECO:0000256" key="3">
    <source>
        <dbReference type="ARBA" id="ARBA00022630"/>
    </source>
</evidence>
<evidence type="ECO:0000313" key="15">
    <source>
        <dbReference type="EMBL" id="TDQ49793.1"/>
    </source>
</evidence>
<dbReference type="GO" id="GO:0005829">
    <property type="term" value="C:cytosol"/>
    <property type="evidence" value="ECO:0007669"/>
    <property type="project" value="TreeGrafter"/>
</dbReference>
<dbReference type="SUPFAM" id="SSF63380">
    <property type="entry name" value="Riboflavin synthase domain-like"/>
    <property type="match status" value="1"/>
</dbReference>
<feature type="binding site" evidence="12">
    <location>
        <position position="325"/>
    </location>
    <ligand>
        <name>FAD</name>
        <dbReference type="ChEBI" id="CHEBI:57692"/>
    </ligand>
</feature>
<evidence type="ECO:0000256" key="10">
    <source>
        <dbReference type="ARBA" id="ARBA00052219"/>
    </source>
</evidence>
<dbReference type="RefSeq" id="WP_198325257.1">
    <property type="nucleotide sequence ID" value="NZ_CP037953.1"/>
</dbReference>
<dbReference type="InterPro" id="IPR001094">
    <property type="entry name" value="Flavdoxin-like"/>
</dbReference>
<proteinExistence type="predicted"/>
<sequence length="601" mass="66253">MAAGNVISAFPLSPQDAQSWLPRLHELDSQQLWWLSGYAAGLAQRSGVAQAVGQAVQTNEPVADAAPALRATVLYGTATNNAKRIAEQLGADLSARGVEARVQRLSQYKTKDLAQEALLYFVVSTQGEGEPPEDSVPFFKFLSGNRAPKLDKTQFAVLALGDKSYAEFCAFGKSIEKRLLELGAKPLFARADADVEFEPVAKAFRETALEKLPAGNKPAANVLPLKTSAAHSHYHRDKPFAAPILAVQKITARDSDKDIRHVELSLEGSGLHYQPGDSLGIWPRNPQSSVDAVLQTSGINGDENVTRDGETLSVREWLRKRLEITQLAKPVLEAYAKLAGNAELNALLASDSKTFQAWLKSHQLFDVLRAFPASLNAEQLIALLRKLTPRMYSIASAQDAVGEEVHLTIAVVDDKQQPTPRRGAASFYLSELTEADNVEVFIEYNDQFRLPANDRDIILIGPGTGVAPFRAFIQQREESGAEGRSWLFFGNPKFTSDFLYQTEWQAALKSGVLSKLSLAFSRDQAEKIYVQHRLREHGAEVWQWLQNGAHLYVCGDASRMAPDVHQALIDIAVQHGGFNAEQADEYLTDLKAEGRYQRDVY</sequence>
<gene>
    <name evidence="15" type="ORF">EV696_103163</name>
</gene>
<evidence type="ECO:0000256" key="7">
    <source>
        <dbReference type="ARBA" id="ARBA00022982"/>
    </source>
</evidence>
<feature type="binding site" evidence="12">
    <location>
        <begin position="160"/>
        <end position="169"/>
    </location>
    <ligand>
        <name>FMN</name>
        <dbReference type="ChEBI" id="CHEBI:58210"/>
    </ligand>
</feature>
<dbReference type="Pfam" id="PF00667">
    <property type="entry name" value="FAD_binding_1"/>
    <property type="match status" value="1"/>
</dbReference>
<dbReference type="InterPro" id="IPR017938">
    <property type="entry name" value="Riboflavin_synthase-like_b-brl"/>
</dbReference>
<evidence type="ECO:0000256" key="12">
    <source>
        <dbReference type="PIRSR" id="PIRSR000207-1"/>
    </source>
</evidence>
<dbReference type="GO" id="GO:0004783">
    <property type="term" value="F:sulfite reductase (NADPH) activity"/>
    <property type="evidence" value="ECO:0007669"/>
    <property type="project" value="UniProtKB-EC"/>
</dbReference>
<dbReference type="PANTHER" id="PTHR19384">
    <property type="entry name" value="NITRIC OXIDE SYNTHASE-RELATED"/>
    <property type="match status" value="1"/>
</dbReference>
<keyword evidence="4 11" id="KW-0288">FMN</keyword>
<evidence type="ECO:0000259" key="14">
    <source>
        <dbReference type="PROSITE" id="PS51384"/>
    </source>
</evidence>
<organism evidence="15 16">
    <name type="scientific">Permianibacter aggregans</name>
    <dbReference type="NCBI Taxonomy" id="1510150"/>
    <lineage>
        <taxon>Bacteria</taxon>
        <taxon>Pseudomonadati</taxon>
        <taxon>Pseudomonadota</taxon>
        <taxon>Gammaproteobacteria</taxon>
        <taxon>Pseudomonadales</taxon>
        <taxon>Pseudomonadaceae</taxon>
        <taxon>Permianibacter</taxon>
    </lineage>
</organism>
<dbReference type="SUPFAM" id="SSF52343">
    <property type="entry name" value="Ferredoxin reductase-like, C-terminal NADP-linked domain"/>
    <property type="match status" value="1"/>
</dbReference>
<feature type="binding site" evidence="12">
    <location>
        <begin position="390"/>
        <end position="393"/>
    </location>
    <ligand>
        <name>FAD</name>
        <dbReference type="ChEBI" id="CHEBI:57692"/>
    </ligand>
</feature>
<dbReference type="Gene3D" id="1.20.990.10">
    <property type="entry name" value="NADPH-cytochrome p450 Reductase, Chain A, domain 3"/>
    <property type="match status" value="1"/>
</dbReference>
<feature type="binding site" evidence="12">
    <location>
        <position position="601"/>
    </location>
    <ligand>
        <name>FAD</name>
        <dbReference type="ChEBI" id="CHEBI:57692"/>
    </ligand>
</feature>
<dbReference type="GO" id="GO:0010181">
    <property type="term" value="F:FMN binding"/>
    <property type="evidence" value="ECO:0007669"/>
    <property type="project" value="InterPro"/>
</dbReference>
<keyword evidence="1 11" id="KW-0813">Transport</keyword>
<dbReference type="EMBL" id="SNYM01000003">
    <property type="protein sequence ID" value="TDQ49793.1"/>
    <property type="molecule type" value="Genomic_DNA"/>
</dbReference>
<dbReference type="Gene3D" id="3.40.50.360">
    <property type="match status" value="1"/>
</dbReference>